<dbReference type="InParanoid" id="A0A2J6TVV6"/>
<feature type="compositionally biased region" description="Basic residues" evidence="1">
    <location>
        <begin position="489"/>
        <end position="498"/>
    </location>
</feature>
<dbReference type="AlphaFoldDB" id="A0A2J6TVV6"/>
<feature type="region of interest" description="Disordered" evidence="1">
    <location>
        <begin position="489"/>
        <end position="622"/>
    </location>
</feature>
<evidence type="ECO:0000256" key="1">
    <source>
        <dbReference type="SAM" id="MobiDB-lite"/>
    </source>
</evidence>
<organism evidence="2 3">
    <name type="scientific">Hyaloscypha bicolor E</name>
    <dbReference type="NCBI Taxonomy" id="1095630"/>
    <lineage>
        <taxon>Eukaryota</taxon>
        <taxon>Fungi</taxon>
        <taxon>Dikarya</taxon>
        <taxon>Ascomycota</taxon>
        <taxon>Pezizomycotina</taxon>
        <taxon>Leotiomycetes</taxon>
        <taxon>Helotiales</taxon>
        <taxon>Hyaloscyphaceae</taxon>
        <taxon>Hyaloscypha</taxon>
        <taxon>Hyaloscypha bicolor</taxon>
    </lineage>
</organism>
<protein>
    <submittedName>
        <fullName evidence="2">Uncharacterized protein</fullName>
    </submittedName>
</protein>
<evidence type="ECO:0000313" key="3">
    <source>
        <dbReference type="Proteomes" id="UP000235371"/>
    </source>
</evidence>
<feature type="compositionally biased region" description="Low complexity" evidence="1">
    <location>
        <begin position="33"/>
        <end position="43"/>
    </location>
</feature>
<feature type="compositionally biased region" description="Basic and acidic residues" evidence="1">
    <location>
        <begin position="578"/>
        <end position="587"/>
    </location>
</feature>
<feature type="compositionally biased region" description="Acidic residues" evidence="1">
    <location>
        <begin position="549"/>
        <end position="568"/>
    </location>
</feature>
<keyword evidence="3" id="KW-1185">Reference proteome</keyword>
<sequence>MSQQNRSSSRDVPASAGPSLEGDDNPQERGSLPTTPERPTRTPAASRIQEEEGEEEDSSYVQAPRGMPVHPGQVERRPPSDLQRSMIQEPLQSTIARQQDPANRLLATVSSNCLHGRDHEMGMFCHECRGIQMPWGTSLPQVRDDLGEDLRRGPNGSIFQGVQLQNFNAIATLSARAYLELTHQSAMSIDGFNGFEARYKAASNAGRLVARLIDSLRRVATNLERVPAFYDIIHQALLEPDLSYENHRENILRIIETDEENERPHGHDNAARGARGEGLGGIDSRHGRRQSQASASSGNLEIGPGGTTSAPSGSSSSPTDNSEELIFEPMRDISGPQSHRPPKRGDWEFVQGTDLSDAVLGQPDPSKYFLVRQMHSNPAEKDVRQYPGWAKMDWNDPTHITDLNRARRQIRMRTSGAIAEPRLPWTKLEKDVLKRLVQNAINAGQKRTTIDWEAISSNMSKHFDSLVQKEGEPLAQTTTVVGGIEQAPKYKRAPKLKTQRTGSQQRGAKALANQAEKYGDIWIMLNNTQPRKDRKKKRTAGGSNKQDSESPEYQDEDVAEDVDSDDEPIQPKPKRVKGPKDMPDRGPKKPPGPPPPGGAGGLAGPMGKSRSIAPTRTPMAAR</sequence>
<feature type="compositionally biased region" description="Polar residues" evidence="1">
    <location>
        <begin position="290"/>
        <end position="299"/>
    </location>
</feature>
<dbReference type="OrthoDB" id="3500316at2759"/>
<accession>A0A2J6TVV6</accession>
<dbReference type="STRING" id="1095630.A0A2J6TVV6"/>
<dbReference type="EMBL" id="KZ613740">
    <property type="protein sequence ID" value="PMD67088.1"/>
    <property type="molecule type" value="Genomic_DNA"/>
</dbReference>
<dbReference type="RefSeq" id="XP_024743992.1">
    <property type="nucleotide sequence ID" value="XM_024882265.1"/>
</dbReference>
<gene>
    <name evidence="2" type="ORF">K444DRAFT_623309</name>
</gene>
<proteinExistence type="predicted"/>
<reference evidence="2 3" key="1">
    <citation type="submission" date="2016-04" db="EMBL/GenBank/DDBJ databases">
        <title>A degradative enzymes factory behind the ericoid mycorrhizal symbiosis.</title>
        <authorList>
            <consortium name="DOE Joint Genome Institute"/>
            <person name="Martino E."/>
            <person name="Morin E."/>
            <person name="Grelet G."/>
            <person name="Kuo A."/>
            <person name="Kohler A."/>
            <person name="Daghino S."/>
            <person name="Barry K."/>
            <person name="Choi C."/>
            <person name="Cichocki N."/>
            <person name="Clum A."/>
            <person name="Copeland A."/>
            <person name="Hainaut M."/>
            <person name="Haridas S."/>
            <person name="Labutti K."/>
            <person name="Lindquist E."/>
            <person name="Lipzen A."/>
            <person name="Khouja H.-R."/>
            <person name="Murat C."/>
            <person name="Ohm R."/>
            <person name="Olson A."/>
            <person name="Spatafora J."/>
            <person name="Veneault-Fourrey C."/>
            <person name="Henrissat B."/>
            <person name="Grigoriev I."/>
            <person name="Martin F."/>
            <person name="Perotto S."/>
        </authorList>
    </citation>
    <scope>NUCLEOTIDE SEQUENCE [LARGE SCALE GENOMIC DNA]</scope>
    <source>
        <strain evidence="2 3">E</strain>
    </source>
</reference>
<dbReference type="Proteomes" id="UP000235371">
    <property type="component" value="Unassembled WGS sequence"/>
</dbReference>
<dbReference type="GeneID" id="36590342"/>
<feature type="compositionally biased region" description="Low complexity" evidence="1">
    <location>
        <begin position="307"/>
        <end position="319"/>
    </location>
</feature>
<feature type="region of interest" description="Disordered" evidence="1">
    <location>
        <begin position="1"/>
        <end position="81"/>
    </location>
</feature>
<name>A0A2J6TVV6_9HELO</name>
<evidence type="ECO:0000313" key="2">
    <source>
        <dbReference type="EMBL" id="PMD67088.1"/>
    </source>
</evidence>
<feature type="region of interest" description="Disordered" evidence="1">
    <location>
        <begin position="256"/>
        <end position="322"/>
    </location>
</feature>